<sequence length="191" mass="20695">MPDAYSQRGPLPDGWHDAFAALPLEQAPADGWSRLSARLQARRRPQWPLRFAAAAALVAAVALPLKLYHSRDMPGADPASTAPIASASPSQPKPATLEQLYAESAQLESLLQVARDDRVSSATAAAMSSELDARIAAIDSALMQPGLSPERQLWLWRGRVEALRSLTGFESNRRWLAANGERYDGAIARVD</sequence>
<dbReference type="EMBL" id="JAMBEP010000002">
    <property type="protein sequence ID" value="MCL1635343.1"/>
    <property type="molecule type" value="Genomic_DNA"/>
</dbReference>
<evidence type="ECO:0000313" key="3">
    <source>
        <dbReference type="Proteomes" id="UP001431217"/>
    </source>
</evidence>
<feature type="compositionally biased region" description="Low complexity" evidence="1">
    <location>
        <begin position="76"/>
        <end position="94"/>
    </location>
</feature>
<gene>
    <name evidence="2" type="ORF">M2650_11985</name>
</gene>
<name>A0ABT0MKE3_9GAMM</name>
<protein>
    <recommendedName>
        <fullName evidence="4">DUF3379 domain-containing protein</fullName>
    </recommendedName>
</protein>
<evidence type="ECO:0000313" key="2">
    <source>
        <dbReference type="EMBL" id="MCL1635343.1"/>
    </source>
</evidence>
<reference evidence="2 3" key="1">
    <citation type="submission" date="2022-05" db="EMBL/GenBank/DDBJ databases">
        <title>Luteimonas sp. SX5, whole genome shotgun sequencing project.</title>
        <authorList>
            <person name="Zhao G."/>
            <person name="Shen L."/>
        </authorList>
    </citation>
    <scope>NUCLEOTIDE SEQUENCE [LARGE SCALE GENOMIC DNA]</scope>
    <source>
        <strain evidence="2 3">SX5</strain>
    </source>
</reference>
<evidence type="ECO:0000256" key="1">
    <source>
        <dbReference type="SAM" id="MobiDB-lite"/>
    </source>
</evidence>
<organism evidence="2 3">
    <name type="scientific">Luteimonas galliterrae</name>
    <dbReference type="NCBI Taxonomy" id="2940486"/>
    <lineage>
        <taxon>Bacteria</taxon>
        <taxon>Pseudomonadati</taxon>
        <taxon>Pseudomonadota</taxon>
        <taxon>Gammaproteobacteria</taxon>
        <taxon>Lysobacterales</taxon>
        <taxon>Lysobacteraceae</taxon>
        <taxon>Luteimonas</taxon>
    </lineage>
</organism>
<dbReference type="Proteomes" id="UP001431217">
    <property type="component" value="Unassembled WGS sequence"/>
</dbReference>
<evidence type="ECO:0008006" key="4">
    <source>
        <dbReference type="Google" id="ProtNLM"/>
    </source>
</evidence>
<accession>A0ABT0MKE3</accession>
<comment type="caution">
    <text evidence="2">The sequence shown here is derived from an EMBL/GenBank/DDBJ whole genome shotgun (WGS) entry which is preliminary data.</text>
</comment>
<dbReference type="RefSeq" id="WP_249474797.1">
    <property type="nucleotide sequence ID" value="NZ_JAMBEP010000002.1"/>
</dbReference>
<feature type="region of interest" description="Disordered" evidence="1">
    <location>
        <begin position="74"/>
        <end position="94"/>
    </location>
</feature>
<keyword evidence="3" id="KW-1185">Reference proteome</keyword>
<proteinExistence type="predicted"/>